<reference evidence="1" key="2">
    <citation type="submission" date="2019-07" db="EMBL/GenBank/DDBJ databases">
        <authorList>
            <person name="Yu L."/>
        </authorList>
    </citation>
    <scope>NUCLEOTIDE SEQUENCE</scope>
    <source>
        <strain evidence="1">JCM 20706</strain>
    </source>
</reference>
<feature type="non-terminal residue" evidence="1">
    <location>
        <position position="1"/>
    </location>
</feature>
<protein>
    <submittedName>
        <fullName evidence="1">Helix-turn-helix domain-containing protein</fullName>
    </submittedName>
</protein>
<proteinExistence type="predicted"/>
<name>A0A553JN23_SHEHA</name>
<comment type="caution">
    <text evidence="1">The sequence shown here is derived from an EMBL/GenBank/DDBJ whole genome shotgun (WGS) entry which is preliminary data.</text>
</comment>
<reference evidence="3" key="1">
    <citation type="submission" date="2019-07" db="EMBL/GenBank/DDBJ databases">
        <title>Shewanella sp. YLB-08 draft genomic sequence.</title>
        <authorList>
            <person name="Yu L."/>
        </authorList>
    </citation>
    <scope>NUCLEOTIDE SEQUENCE [LARGE SCALE GENOMIC DNA]</scope>
    <source>
        <strain evidence="3">JCM 20706</strain>
    </source>
</reference>
<gene>
    <name evidence="2" type="ORF">FN961_09795</name>
    <name evidence="1" type="ORF">FN961_12955</name>
</gene>
<dbReference type="EMBL" id="VKGK01000010">
    <property type="protein sequence ID" value="TRY14391.1"/>
    <property type="molecule type" value="Genomic_DNA"/>
</dbReference>
<evidence type="ECO:0000313" key="1">
    <source>
        <dbReference type="EMBL" id="TRY13821.1"/>
    </source>
</evidence>
<dbReference type="Proteomes" id="UP000318126">
    <property type="component" value="Unassembled WGS sequence"/>
</dbReference>
<evidence type="ECO:0000313" key="2">
    <source>
        <dbReference type="EMBL" id="TRY14391.1"/>
    </source>
</evidence>
<evidence type="ECO:0000313" key="3">
    <source>
        <dbReference type="Proteomes" id="UP000318126"/>
    </source>
</evidence>
<sequence>RYNISISHSTIRNIWVREKLNTKVLRIERAEGLVKTP</sequence>
<accession>A0A553JN23</accession>
<keyword evidence="3" id="KW-1185">Reference proteome</keyword>
<organism evidence="1 3">
    <name type="scientific">Shewanella hanedai</name>
    <name type="common">Alteromonas hanedai</name>
    <dbReference type="NCBI Taxonomy" id="25"/>
    <lineage>
        <taxon>Bacteria</taxon>
        <taxon>Pseudomonadati</taxon>
        <taxon>Pseudomonadota</taxon>
        <taxon>Gammaproteobacteria</taxon>
        <taxon>Alteromonadales</taxon>
        <taxon>Shewanellaceae</taxon>
        <taxon>Shewanella</taxon>
    </lineage>
</organism>
<dbReference type="AlphaFoldDB" id="A0A553JN23"/>
<dbReference type="EMBL" id="VKGK01000015">
    <property type="protein sequence ID" value="TRY13821.1"/>
    <property type="molecule type" value="Genomic_DNA"/>
</dbReference>